<dbReference type="EMBL" id="JTDF01002341">
    <property type="protein sequence ID" value="KAF8568904.1"/>
    <property type="molecule type" value="Genomic_DNA"/>
</dbReference>
<evidence type="ECO:0000256" key="3">
    <source>
        <dbReference type="ARBA" id="ARBA00008145"/>
    </source>
</evidence>
<evidence type="ECO:0000256" key="5">
    <source>
        <dbReference type="ARBA" id="ARBA00022490"/>
    </source>
</evidence>
<dbReference type="SUPFAM" id="SSF53335">
    <property type="entry name" value="S-adenosyl-L-methionine-dependent methyltransferases"/>
    <property type="match status" value="1"/>
</dbReference>
<evidence type="ECO:0000313" key="9">
    <source>
        <dbReference type="EMBL" id="KAF8568904.1"/>
    </source>
</evidence>
<sequence length="232" mass="27341">MSDPFSSEAWCQRWDENKIGWHTPLVHHQLKQFWDTFCPPDSPNKYVFVPLCGKSLDLQWMYLNEGCSVVGCDLSETALESFVREHSILGMRRSSVQFKNGQRVVMFHTEDRKLRLYLCDLFLMDQSPETHFKFIWDRGSLVAMAPTLHRKYVDYISTLSAADVRWLLETIDYPEGIHDGPPCRISKDEFRELFDANFNSTLLCQTDFRKRLFENVEYCFTYINLLTRKPKA</sequence>
<keyword evidence="6" id="KW-0489">Methyltransferase</keyword>
<name>A0A8T0DPI5_9TREM</name>
<evidence type="ECO:0000256" key="6">
    <source>
        <dbReference type="ARBA" id="ARBA00022603"/>
    </source>
</evidence>
<comment type="subcellular location">
    <subcellularLocation>
        <location evidence="2">Cytoplasm</location>
    </subcellularLocation>
</comment>
<evidence type="ECO:0000256" key="2">
    <source>
        <dbReference type="ARBA" id="ARBA00004496"/>
    </source>
</evidence>
<evidence type="ECO:0000313" key="10">
    <source>
        <dbReference type="Proteomes" id="UP000699462"/>
    </source>
</evidence>
<keyword evidence="10" id="KW-1185">Reference proteome</keyword>
<keyword evidence="8" id="KW-0949">S-adenosyl-L-methionine</keyword>
<keyword evidence="7" id="KW-0808">Transferase</keyword>
<dbReference type="InterPro" id="IPR008854">
    <property type="entry name" value="TPMT"/>
</dbReference>
<accession>A0A8T0DPI5</accession>
<dbReference type="PANTHER" id="PTHR10259:SF11">
    <property type="entry name" value="THIOPURINE S-METHYLTRANSFERASE"/>
    <property type="match status" value="1"/>
</dbReference>
<evidence type="ECO:0000256" key="8">
    <source>
        <dbReference type="ARBA" id="ARBA00022691"/>
    </source>
</evidence>
<comment type="caution">
    <text evidence="9">The sequence shown here is derived from an EMBL/GenBank/DDBJ whole genome shotgun (WGS) entry which is preliminary data.</text>
</comment>
<dbReference type="Proteomes" id="UP000699462">
    <property type="component" value="Unassembled WGS sequence"/>
</dbReference>
<protein>
    <recommendedName>
        <fullName evidence="4">thiopurine S-methyltransferase</fullName>
        <ecNumber evidence="4">2.1.1.67</ecNumber>
    </recommendedName>
</protein>
<dbReference type="Gene3D" id="3.40.50.150">
    <property type="entry name" value="Vaccinia Virus protein VP39"/>
    <property type="match status" value="1"/>
</dbReference>
<dbReference type="GO" id="GO:0005737">
    <property type="term" value="C:cytoplasm"/>
    <property type="evidence" value="ECO:0007669"/>
    <property type="project" value="UniProtKB-SubCell"/>
</dbReference>
<evidence type="ECO:0000256" key="7">
    <source>
        <dbReference type="ARBA" id="ARBA00022679"/>
    </source>
</evidence>
<dbReference type="EC" id="2.1.1.67" evidence="4"/>
<organism evidence="9 10">
    <name type="scientific">Paragonimus westermani</name>
    <dbReference type="NCBI Taxonomy" id="34504"/>
    <lineage>
        <taxon>Eukaryota</taxon>
        <taxon>Metazoa</taxon>
        <taxon>Spiralia</taxon>
        <taxon>Lophotrochozoa</taxon>
        <taxon>Platyhelminthes</taxon>
        <taxon>Trematoda</taxon>
        <taxon>Digenea</taxon>
        <taxon>Plagiorchiida</taxon>
        <taxon>Troglotremata</taxon>
        <taxon>Troglotrematidae</taxon>
        <taxon>Paragonimus</taxon>
    </lineage>
</organism>
<dbReference type="AlphaFoldDB" id="A0A8T0DPI5"/>
<comment type="catalytic activity">
    <reaction evidence="1">
        <text>S-adenosyl-L-methionine + a thiopurine = S-adenosyl-L-homocysteine + a thiopurine S-methylether.</text>
        <dbReference type="EC" id="2.1.1.67"/>
    </reaction>
</comment>
<gene>
    <name evidence="9" type="ORF">P879_01428</name>
</gene>
<evidence type="ECO:0000256" key="1">
    <source>
        <dbReference type="ARBA" id="ARBA00000903"/>
    </source>
</evidence>
<dbReference type="OrthoDB" id="276151at2759"/>
<dbReference type="GO" id="GO:0032259">
    <property type="term" value="P:methylation"/>
    <property type="evidence" value="ECO:0007669"/>
    <property type="project" value="UniProtKB-KW"/>
</dbReference>
<keyword evidence="5" id="KW-0963">Cytoplasm</keyword>
<dbReference type="InterPro" id="IPR029063">
    <property type="entry name" value="SAM-dependent_MTases_sf"/>
</dbReference>
<comment type="similarity">
    <text evidence="3">Belongs to the class I-like SAM-binding methyltransferase superfamily. TPMT family.</text>
</comment>
<dbReference type="PROSITE" id="PS51585">
    <property type="entry name" value="SAM_MT_TPMT"/>
    <property type="match status" value="1"/>
</dbReference>
<reference evidence="9 10" key="1">
    <citation type="submission" date="2019-07" db="EMBL/GenBank/DDBJ databases">
        <title>Annotation for the trematode Paragonimus westermani.</title>
        <authorList>
            <person name="Choi Y.-J."/>
        </authorList>
    </citation>
    <scope>NUCLEOTIDE SEQUENCE [LARGE SCALE GENOMIC DNA]</scope>
    <source>
        <strain evidence="9">180907_Pwestermani</strain>
    </source>
</reference>
<dbReference type="GO" id="GO:0008119">
    <property type="term" value="F:thiopurine S-methyltransferase activity"/>
    <property type="evidence" value="ECO:0007669"/>
    <property type="project" value="UniProtKB-EC"/>
</dbReference>
<evidence type="ECO:0000256" key="4">
    <source>
        <dbReference type="ARBA" id="ARBA00011905"/>
    </source>
</evidence>
<dbReference type="Pfam" id="PF05724">
    <property type="entry name" value="TPMT"/>
    <property type="match status" value="1"/>
</dbReference>
<dbReference type="FunFam" id="3.40.50.150:FF:000101">
    <property type="entry name" value="Thiopurine S-methyltransferase"/>
    <property type="match status" value="1"/>
</dbReference>
<dbReference type="PANTHER" id="PTHR10259">
    <property type="entry name" value="THIOPURINE S-METHYLTRANSFERASE"/>
    <property type="match status" value="1"/>
</dbReference>
<proteinExistence type="inferred from homology"/>